<dbReference type="AlphaFoldDB" id="A0A2H1VVH3"/>
<accession>A0A2H1VVH3</accession>
<keyword evidence="1" id="KW-1133">Transmembrane helix</keyword>
<evidence type="ECO:0000256" key="1">
    <source>
        <dbReference type="SAM" id="Phobius"/>
    </source>
</evidence>
<name>A0A2H1VVH3_SPOFR</name>
<feature type="transmembrane region" description="Helical" evidence="1">
    <location>
        <begin position="54"/>
        <end position="72"/>
    </location>
</feature>
<protein>
    <submittedName>
        <fullName evidence="2">SFRICE_026754</fullName>
    </submittedName>
</protein>
<proteinExistence type="predicted"/>
<dbReference type="EMBL" id="ODYU01004676">
    <property type="protein sequence ID" value="SOQ44813.1"/>
    <property type="molecule type" value="Genomic_DNA"/>
</dbReference>
<evidence type="ECO:0000313" key="2">
    <source>
        <dbReference type="EMBL" id="SOQ44813.1"/>
    </source>
</evidence>
<keyword evidence="1" id="KW-0812">Transmembrane</keyword>
<keyword evidence="1" id="KW-0472">Membrane</keyword>
<organism evidence="2">
    <name type="scientific">Spodoptera frugiperda</name>
    <name type="common">Fall armyworm</name>
    <dbReference type="NCBI Taxonomy" id="7108"/>
    <lineage>
        <taxon>Eukaryota</taxon>
        <taxon>Metazoa</taxon>
        <taxon>Ecdysozoa</taxon>
        <taxon>Arthropoda</taxon>
        <taxon>Hexapoda</taxon>
        <taxon>Insecta</taxon>
        <taxon>Pterygota</taxon>
        <taxon>Neoptera</taxon>
        <taxon>Endopterygota</taxon>
        <taxon>Lepidoptera</taxon>
        <taxon>Glossata</taxon>
        <taxon>Ditrysia</taxon>
        <taxon>Noctuoidea</taxon>
        <taxon>Noctuidae</taxon>
        <taxon>Amphipyrinae</taxon>
        <taxon>Spodoptera</taxon>
    </lineage>
</organism>
<reference evidence="2" key="1">
    <citation type="submission" date="2016-07" db="EMBL/GenBank/DDBJ databases">
        <authorList>
            <person name="Bretaudeau A."/>
        </authorList>
    </citation>
    <scope>NUCLEOTIDE SEQUENCE</scope>
    <source>
        <strain evidence="2">Rice</strain>
        <tissue evidence="2">Whole body</tissue>
    </source>
</reference>
<sequence length="232" mass="26240">MKLQVVLIHRRIIQINISTKTEIKPRHMSVTFLDNLQHYSSSVVKEHGAVHTEFLFILIFCVVVGAFTNIQVHIHMTPRPETTICGSHKELLRAGIETATTTCNQYYTYIHNLTPVSHGGRQRQWNANQYYSAQGVSLLPYSGHNSSLRATTEKFSKNRNSCSLLDPGIEPEGCPPSIWQSHLRPLDQRGSRDAGKAAGFIITFVRHTKLVIMLSAYSRNCLTRNSTSFKPY</sequence>
<gene>
    <name evidence="2" type="ORF">SFRICE_026754</name>
</gene>